<dbReference type="InterPro" id="IPR018484">
    <property type="entry name" value="FGGY_N"/>
</dbReference>
<evidence type="ECO:0000313" key="10">
    <source>
        <dbReference type="Proteomes" id="UP000247702"/>
    </source>
</evidence>
<keyword evidence="6" id="KW-0067">ATP-binding</keyword>
<keyword evidence="4 6" id="KW-0418">Kinase</keyword>
<keyword evidence="6" id="KW-0547">Nucleotide-binding</keyword>
<evidence type="ECO:0000256" key="1">
    <source>
        <dbReference type="ARBA" id="ARBA00009156"/>
    </source>
</evidence>
<dbReference type="CDD" id="cd07776">
    <property type="entry name" value="ASKHA_NBD_FGGY_SpXK-like"/>
    <property type="match status" value="1"/>
</dbReference>
<dbReference type="STRING" id="94130.A0A2Z6QGH1"/>
<dbReference type="InterPro" id="IPR042024">
    <property type="entry name" value="D-XK_euk"/>
</dbReference>
<protein>
    <recommendedName>
        <fullName evidence="6">Xylulose kinase</fullName>
        <ecNumber evidence="6">2.7.1.17</ecNumber>
    </recommendedName>
</protein>
<sequence>MFDHSTGLITDWTFTSTEFRVALSHYVKMSEFDNLTNLYMGFDLSTQQLKITVIEDTHQIILEETVHFDKELPHYGTLNGVITNGENVTCPTLMWVESLDILLHKLKNKKFPFHKVRMISGAGQQHGSIYWSHDAPFLLSSIDHSQRPLADQLKNAFSVQQSPTWQDSSTSEQCRELEKLIGGSEVLVNLTGSKAYERFTGNQIAKLCKTNPDAFSQTSRISLVSSFLATLFLGHYAPIDISDGSGMNLLNIHTKQWEDKLLNICSCGAEGKLREKLGEPEIDGLKILGNVHKYFVKKYGFNEDCKIIPFTGDNPATLISFNIKPGNVIISLGTSDTALLCTTKSCPTLESHILCHPIILESYFSMIVHKNGGLTREYIRDTYTKDVTWERFNNILTSSKPIKSQIGFYFLLQEIAPFAKGIFKFDDNKLVEEFVDKNYNVRAVIESQFLSMKIKINKLLKDNPEKIQKIIVVGGASKNDQIVKVLADVFGIQVWRIKGERKGGNSASMGAAIKARTAFLKQEFKSTINLNYDKIEENFTFVAEPDFENTKIYNDMIENYQELEKLVIQMMSR</sequence>
<dbReference type="InterPro" id="IPR000577">
    <property type="entry name" value="Carb_kinase_FGGY"/>
</dbReference>
<dbReference type="Pfam" id="PF00370">
    <property type="entry name" value="FGGY_N"/>
    <property type="match status" value="1"/>
</dbReference>
<feature type="domain" description="Carbohydrate kinase FGGY N-terminal" evidence="7">
    <location>
        <begin position="39"/>
        <end position="319"/>
    </location>
</feature>
<keyword evidence="6" id="KW-0119">Carbohydrate metabolism</keyword>
<comment type="similarity">
    <text evidence="1 6">Belongs to the FGGY kinase family.</text>
</comment>
<feature type="domain" description="Carbohydrate kinase FGGY C-terminal" evidence="8">
    <location>
        <begin position="330"/>
        <end position="516"/>
    </location>
</feature>
<dbReference type="GO" id="GO:0005829">
    <property type="term" value="C:cytosol"/>
    <property type="evidence" value="ECO:0007669"/>
    <property type="project" value="TreeGrafter"/>
</dbReference>
<keyword evidence="10" id="KW-1185">Reference proteome</keyword>
<dbReference type="AlphaFoldDB" id="A0A2Z6QGH1"/>
<dbReference type="Gene3D" id="3.30.420.40">
    <property type="match status" value="2"/>
</dbReference>
<reference evidence="9 10" key="1">
    <citation type="submission" date="2017-11" db="EMBL/GenBank/DDBJ databases">
        <title>The genome of Rhizophagus clarus HR1 reveals common genetic basis of auxotrophy among arbuscular mycorrhizal fungi.</title>
        <authorList>
            <person name="Kobayashi Y."/>
        </authorList>
    </citation>
    <scope>NUCLEOTIDE SEQUENCE [LARGE SCALE GENOMIC DNA]</scope>
    <source>
        <strain evidence="9 10">HR1</strain>
    </source>
</reference>
<dbReference type="PANTHER" id="PTHR10196:SF57">
    <property type="entry name" value="XYLULOSE KINASE"/>
    <property type="match status" value="1"/>
</dbReference>
<evidence type="ECO:0000256" key="5">
    <source>
        <dbReference type="ARBA" id="ARBA00048885"/>
    </source>
</evidence>
<evidence type="ECO:0000256" key="4">
    <source>
        <dbReference type="ARBA" id="ARBA00022777"/>
    </source>
</evidence>
<evidence type="ECO:0000256" key="6">
    <source>
        <dbReference type="RuleBase" id="RU367058"/>
    </source>
</evidence>
<dbReference type="PIRSF" id="PIRSF000538">
    <property type="entry name" value="GlpK"/>
    <property type="match status" value="1"/>
</dbReference>
<comment type="function">
    <text evidence="6">Highly specific D-xylulose kinase which participates in the catabolism of xylose. Xylose is a major component of hemicelluloses such as xylan. Most fungi utilize D-xylose via three enzymatic reactions, xylose reductase (XR), xylitol dehydrogenase (XDH), and xylulokinase, to form xylulose 5-phosphate, which enters pentose phosphate pathway.</text>
</comment>
<dbReference type="FunFam" id="3.30.420.40:FF:000118">
    <property type="entry name" value="Xylulose kinase 2"/>
    <property type="match status" value="1"/>
</dbReference>
<dbReference type="EC" id="2.7.1.17" evidence="6"/>
<evidence type="ECO:0000313" key="9">
    <source>
        <dbReference type="EMBL" id="GBB83884.1"/>
    </source>
</evidence>
<dbReference type="InterPro" id="IPR018485">
    <property type="entry name" value="FGGY_C"/>
</dbReference>
<dbReference type="InterPro" id="IPR043129">
    <property type="entry name" value="ATPase_NBD"/>
</dbReference>
<organism evidence="9 10">
    <name type="scientific">Rhizophagus clarus</name>
    <dbReference type="NCBI Taxonomy" id="94130"/>
    <lineage>
        <taxon>Eukaryota</taxon>
        <taxon>Fungi</taxon>
        <taxon>Fungi incertae sedis</taxon>
        <taxon>Mucoromycota</taxon>
        <taxon>Glomeromycotina</taxon>
        <taxon>Glomeromycetes</taxon>
        <taxon>Glomerales</taxon>
        <taxon>Glomeraceae</taxon>
        <taxon>Rhizophagus</taxon>
    </lineage>
</organism>
<dbReference type="GO" id="GO:0005524">
    <property type="term" value="F:ATP binding"/>
    <property type="evidence" value="ECO:0007669"/>
    <property type="project" value="UniProtKB-UniRule"/>
</dbReference>
<dbReference type="GO" id="GO:0005997">
    <property type="term" value="P:xylulose metabolic process"/>
    <property type="evidence" value="ECO:0007669"/>
    <property type="project" value="TreeGrafter"/>
</dbReference>
<dbReference type="GO" id="GO:0042732">
    <property type="term" value="P:D-xylose metabolic process"/>
    <property type="evidence" value="ECO:0007669"/>
    <property type="project" value="UniProtKB-UniRule"/>
</dbReference>
<dbReference type="EMBL" id="BEXD01000064">
    <property type="protein sequence ID" value="GBB83884.1"/>
    <property type="molecule type" value="Genomic_DNA"/>
</dbReference>
<evidence type="ECO:0000259" key="7">
    <source>
        <dbReference type="Pfam" id="PF00370"/>
    </source>
</evidence>
<evidence type="ECO:0000259" key="8">
    <source>
        <dbReference type="Pfam" id="PF02782"/>
    </source>
</evidence>
<dbReference type="GO" id="GO:0004856">
    <property type="term" value="F:D-xylulokinase activity"/>
    <property type="evidence" value="ECO:0007669"/>
    <property type="project" value="UniProtKB-UniRule"/>
</dbReference>
<evidence type="ECO:0000256" key="2">
    <source>
        <dbReference type="ARBA" id="ARBA00022629"/>
    </source>
</evidence>
<accession>A0A2Z6QGH1</accession>
<name>A0A2Z6QGH1_9GLOM</name>
<keyword evidence="2 6" id="KW-0859">Xylose metabolism</keyword>
<gene>
    <name evidence="9" type="ORF">RclHR1_10550004</name>
</gene>
<comment type="catalytic activity">
    <reaction evidence="5 6">
        <text>D-xylulose + ATP = D-xylulose 5-phosphate + ADP + H(+)</text>
        <dbReference type="Rhea" id="RHEA:10964"/>
        <dbReference type="ChEBI" id="CHEBI:15378"/>
        <dbReference type="ChEBI" id="CHEBI:17140"/>
        <dbReference type="ChEBI" id="CHEBI:30616"/>
        <dbReference type="ChEBI" id="CHEBI:57737"/>
        <dbReference type="ChEBI" id="CHEBI:456216"/>
        <dbReference type="EC" id="2.7.1.17"/>
    </reaction>
</comment>
<dbReference type="Proteomes" id="UP000247702">
    <property type="component" value="Unassembled WGS sequence"/>
</dbReference>
<dbReference type="SUPFAM" id="SSF53067">
    <property type="entry name" value="Actin-like ATPase domain"/>
    <property type="match status" value="2"/>
</dbReference>
<dbReference type="PANTHER" id="PTHR10196">
    <property type="entry name" value="SUGAR KINASE"/>
    <property type="match status" value="1"/>
</dbReference>
<keyword evidence="3 6" id="KW-0808">Transferase</keyword>
<comment type="caution">
    <text evidence="9">The sequence shown here is derived from an EMBL/GenBank/DDBJ whole genome shotgun (WGS) entry which is preliminary data.</text>
</comment>
<proteinExistence type="inferred from homology"/>
<dbReference type="Pfam" id="PF02782">
    <property type="entry name" value="FGGY_C"/>
    <property type="match status" value="1"/>
</dbReference>
<evidence type="ECO:0000256" key="3">
    <source>
        <dbReference type="ARBA" id="ARBA00022679"/>
    </source>
</evidence>